<feature type="signal peptide" evidence="2">
    <location>
        <begin position="1"/>
        <end position="22"/>
    </location>
</feature>
<feature type="compositionally biased region" description="Basic and acidic residues" evidence="1">
    <location>
        <begin position="41"/>
        <end position="60"/>
    </location>
</feature>
<name>A0A7K1T8Q5_9BACT</name>
<keyword evidence="4" id="KW-1185">Reference proteome</keyword>
<comment type="caution">
    <text evidence="3">The sequence shown here is derived from an EMBL/GenBank/DDBJ whole genome shotgun (WGS) entry which is preliminary data.</text>
</comment>
<gene>
    <name evidence="3" type="ORF">GO988_00460</name>
</gene>
<keyword evidence="2" id="KW-0732">Signal</keyword>
<dbReference type="AlphaFoldDB" id="A0A7K1T8Q5"/>
<sequence>MTKLLFPFSMAATLLAATPAFAAPTQGRPDNYGYAKGHRVTPAERKRWEEAHRKDHHDDNYGFAKNHQVTPAERKHWEEAHRQDQPGGRR</sequence>
<evidence type="ECO:0000256" key="1">
    <source>
        <dbReference type="SAM" id="MobiDB-lite"/>
    </source>
</evidence>
<protein>
    <recommendedName>
        <fullName evidence="5">Lipoprotein</fullName>
    </recommendedName>
</protein>
<feature type="compositionally biased region" description="Basic and acidic residues" evidence="1">
    <location>
        <begin position="72"/>
        <end position="84"/>
    </location>
</feature>
<feature type="region of interest" description="Disordered" evidence="1">
    <location>
        <begin position="23"/>
        <end position="90"/>
    </location>
</feature>
<feature type="chain" id="PRO_5029888838" description="Lipoprotein" evidence="2">
    <location>
        <begin position="23"/>
        <end position="90"/>
    </location>
</feature>
<dbReference type="Proteomes" id="UP000441336">
    <property type="component" value="Unassembled WGS sequence"/>
</dbReference>
<evidence type="ECO:0000256" key="2">
    <source>
        <dbReference type="SAM" id="SignalP"/>
    </source>
</evidence>
<dbReference type="RefSeq" id="WP_157561574.1">
    <property type="nucleotide sequence ID" value="NZ_WQKZ01000001.1"/>
</dbReference>
<dbReference type="EMBL" id="WQKZ01000001">
    <property type="protein sequence ID" value="MVN74789.1"/>
    <property type="molecule type" value="Genomic_DNA"/>
</dbReference>
<evidence type="ECO:0000313" key="3">
    <source>
        <dbReference type="EMBL" id="MVN74789.1"/>
    </source>
</evidence>
<proteinExistence type="predicted"/>
<evidence type="ECO:0000313" key="4">
    <source>
        <dbReference type="Proteomes" id="UP000441336"/>
    </source>
</evidence>
<evidence type="ECO:0008006" key="5">
    <source>
        <dbReference type="Google" id="ProtNLM"/>
    </source>
</evidence>
<organism evidence="3 4">
    <name type="scientific">Hymenobacter ginkgonis</name>
    <dbReference type="NCBI Taxonomy" id="2682976"/>
    <lineage>
        <taxon>Bacteria</taxon>
        <taxon>Pseudomonadati</taxon>
        <taxon>Bacteroidota</taxon>
        <taxon>Cytophagia</taxon>
        <taxon>Cytophagales</taxon>
        <taxon>Hymenobacteraceae</taxon>
        <taxon>Hymenobacter</taxon>
    </lineage>
</organism>
<reference evidence="3 4" key="1">
    <citation type="submission" date="2019-12" db="EMBL/GenBank/DDBJ databases">
        <title>Hymenobacter sp. HMF4947 Genome sequencing and assembly.</title>
        <authorList>
            <person name="Kang H."/>
            <person name="Cha I."/>
            <person name="Kim H."/>
            <person name="Joh K."/>
        </authorList>
    </citation>
    <scope>NUCLEOTIDE SEQUENCE [LARGE SCALE GENOMIC DNA]</scope>
    <source>
        <strain evidence="3 4">HMF4947</strain>
    </source>
</reference>
<accession>A0A7K1T8Q5</accession>